<name>A0AA35Y4U4_9PROT</name>
<comment type="caution">
    <text evidence="2">The sequence shown here is derived from an EMBL/GenBank/DDBJ whole genome shotgun (WGS) entry which is preliminary data.</text>
</comment>
<dbReference type="RefSeq" id="WP_289841125.1">
    <property type="nucleotide sequence ID" value="NZ_CATKSH010000037.1"/>
</dbReference>
<organism evidence="2 3">
    <name type="scientific">Brytella acorum</name>
    <dbReference type="NCBI Taxonomy" id="2959299"/>
    <lineage>
        <taxon>Bacteria</taxon>
        <taxon>Pseudomonadati</taxon>
        <taxon>Pseudomonadota</taxon>
        <taxon>Alphaproteobacteria</taxon>
        <taxon>Acetobacterales</taxon>
        <taxon>Acetobacteraceae</taxon>
        <taxon>Brytella</taxon>
    </lineage>
</organism>
<evidence type="ECO:0000259" key="1">
    <source>
        <dbReference type="Pfam" id="PF00781"/>
    </source>
</evidence>
<dbReference type="SUPFAM" id="SSF111331">
    <property type="entry name" value="NAD kinase/diacylglycerol kinase-like"/>
    <property type="match status" value="1"/>
</dbReference>
<accession>A0AA35Y4U4</accession>
<dbReference type="Gene3D" id="3.40.50.10330">
    <property type="entry name" value="Probable inorganic polyphosphate/atp-NAD kinase, domain 1"/>
    <property type="match status" value="1"/>
</dbReference>
<sequence length="319" mass="35433">MRLALIHNPLSRRNRRDGPEFIDMARAALGENFLEPRSRPGMYDEVRKLADRGIDTICISGGDGTVSDVMTAIHHAYPKNALPSLAIFPSGNTNLIAGDLGFRQRGPAALRLLLDNPEKLSHAPRRPLLVSWPDGSQPERLGMFHGSTGYARAIAIAHSPTVLRYAPHELGVIATFIGAFGALIFRGYREHWFNGDEIVLDAGGERIAHKRSFLFLATGLRHLERGIWPFWRRPGDPLDGIHFLDVADHPRRLVQATWALLRGRAPDWLRAHPDYRSGCVDKVVLRTTSDFVIDGEQISPGPGETIVIAPGPEFIFLQD</sequence>
<keyword evidence="2" id="KW-0808">Transferase</keyword>
<keyword evidence="2" id="KW-0418">Kinase</keyword>
<dbReference type="GO" id="GO:0016301">
    <property type="term" value="F:kinase activity"/>
    <property type="evidence" value="ECO:0007669"/>
    <property type="project" value="UniProtKB-KW"/>
</dbReference>
<dbReference type="AlphaFoldDB" id="A0AA35Y4U4"/>
<gene>
    <name evidence="2" type="ORF">LMG32879_003059</name>
</gene>
<protein>
    <submittedName>
        <fullName evidence="2">Acylglycerol kinase family protein</fullName>
    </submittedName>
</protein>
<evidence type="ECO:0000313" key="3">
    <source>
        <dbReference type="Proteomes" id="UP001176960"/>
    </source>
</evidence>
<reference evidence="2" key="1">
    <citation type="submission" date="2023-03" db="EMBL/GenBank/DDBJ databases">
        <authorList>
            <person name="Cleenwerck I."/>
        </authorList>
    </citation>
    <scope>NUCLEOTIDE SEQUENCE</scope>
    <source>
        <strain evidence="2">LMG 32879</strain>
    </source>
</reference>
<dbReference type="InterPro" id="IPR001206">
    <property type="entry name" value="Diacylglycerol_kinase_cat_dom"/>
</dbReference>
<dbReference type="Proteomes" id="UP001176960">
    <property type="component" value="Unassembled WGS sequence"/>
</dbReference>
<dbReference type="Pfam" id="PF00781">
    <property type="entry name" value="DAGK_cat"/>
    <property type="match status" value="1"/>
</dbReference>
<keyword evidence="3" id="KW-1185">Reference proteome</keyword>
<dbReference type="InterPro" id="IPR017438">
    <property type="entry name" value="ATP-NAD_kinase_N"/>
</dbReference>
<dbReference type="EMBL" id="CATKSH010000037">
    <property type="protein sequence ID" value="CAI9122199.1"/>
    <property type="molecule type" value="Genomic_DNA"/>
</dbReference>
<feature type="domain" description="DAGKc" evidence="1">
    <location>
        <begin position="3"/>
        <end position="115"/>
    </location>
</feature>
<proteinExistence type="predicted"/>
<evidence type="ECO:0000313" key="2">
    <source>
        <dbReference type="EMBL" id="CAI9122199.1"/>
    </source>
</evidence>
<dbReference type="InterPro" id="IPR016064">
    <property type="entry name" value="NAD/diacylglycerol_kinase_sf"/>
</dbReference>